<evidence type="ECO:0000313" key="8">
    <source>
        <dbReference type="EMBL" id="KAG6783520.1"/>
    </source>
</evidence>
<feature type="transmembrane region" description="Helical" evidence="6">
    <location>
        <begin position="80"/>
        <end position="102"/>
    </location>
</feature>
<dbReference type="AlphaFoldDB" id="A0A8X8AM38"/>
<sequence length="202" mass="22559">MNKCAWVVSNALWANRKSFNKGGKIFLLKTIGSLQKKYSIGSFELLSRTAPIQAVSLLILGPFIDYYLNGKFITNYKLSSGAILFIILSCSLAVFCNVSQYLCIGRFSATSFQVLGHMKTICVLTLGWLLFDSELTFKNIMGMFIAVLGMVVYSWAVEAEKRSNAKTTSYTKNSLTEEEIRLLKEGVESMPLKDVELAESKE</sequence>
<gene>
    <name evidence="8" type="ORF">POTOM_009174</name>
</gene>
<comment type="subcellular location">
    <subcellularLocation>
        <location evidence="1">Membrane</location>
        <topology evidence="1">Multi-pass membrane protein</topology>
    </subcellularLocation>
</comment>
<evidence type="ECO:0000256" key="3">
    <source>
        <dbReference type="ARBA" id="ARBA00022692"/>
    </source>
</evidence>
<keyword evidence="3 6" id="KW-0812">Transmembrane</keyword>
<dbReference type="PANTHER" id="PTHR11132">
    <property type="entry name" value="SOLUTE CARRIER FAMILY 35"/>
    <property type="match status" value="1"/>
</dbReference>
<dbReference type="InterPro" id="IPR050186">
    <property type="entry name" value="TPT_transporter"/>
</dbReference>
<dbReference type="OrthoDB" id="5547497at2759"/>
<feature type="domain" description="EamA" evidence="7">
    <location>
        <begin position="56"/>
        <end position="154"/>
    </location>
</feature>
<evidence type="ECO:0000313" key="9">
    <source>
        <dbReference type="Proteomes" id="UP000886885"/>
    </source>
</evidence>
<evidence type="ECO:0000256" key="2">
    <source>
        <dbReference type="ARBA" id="ARBA00007635"/>
    </source>
</evidence>
<keyword evidence="5 6" id="KW-0472">Membrane</keyword>
<dbReference type="Proteomes" id="UP000886885">
    <property type="component" value="Chromosome 2D"/>
</dbReference>
<feature type="transmembrane region" description="Helical" evidence="6">
    <location>
        <begin position="114"/>
        <end position="131"/>
    </location>
</feature>
<name>A0A8X8AM38_POPTO</name>
<dbReference type="GO" id="GO:0016020">
    <property type="term" value="C:membrane"/>
    <property type="evidence" value="ECO:0007669"/>
    <property type="project" value="UniProtKB-SubCell"/>
</dbReference>
<keyword evidence="9" id="KW-1185">Reference proteome</keyword>
<dbReference type="Pfam" id="PF00892">
    <property type="entry name" value="EamA"/>
    <property type="match status" value="1"/>
</dbReference>
<accession>A0A8X8AM38</accession>
<proteinExistence type="inferred from homology"/>
<feature type="transmembrane region" description="Helical" evidence="6">
    <location>
        <begin position="45"/>
        <end position="68"/>
    </location>
</feature>
<comment type="caution">
    <text evidence="8">The sequence shown here is derived from an EMBL/GenBank/DDBJ whole genome shotgun (WGS) entry which is preliminary data.</text>
</comment>
<feature type="transmembrane region" description="Helical" evidence="6">
    <location>
        <begin position="137"/>
        <end position="156"/>
    </location>
</feature>
<keyword evidence="4 6" id="KW-1133">Transmembrane helix</keyword>
<evidence type="ECO:0000256" key="4">
    <source>
        <dbReference type="ARBA" id="ARBA00022989"/>
    </source>
</evidence>
<protein>
    <recommendedName>
        <fullName evidence="7">EamA domain-containing protein</fullName>
    </recommendedName>
</protein>
<dbReference type="InterPro" id="IPR000620">
    <property type="entry name" value="EamA_dom"/>
</dbReference>
<evidence type="ECO:0000256" key="5">
    <source>
        <dbReference type="ARBA" id="ARBA00023136"/>
    </source>
</evidence>
<dbReference type="EMBL" id="JAAWWB010000004">
    <property type="protein sequence ID" value="KAG6783520.1"/>
    <property type="molecule type" value="Genomic_DNA"/>
</dbReference>
<reference evidence="8" key="1">
    <citation type="journal article" date="2020" name="bioRxiv">
        <title>Hybrid origin of Populus tomentosa Carr. identified through genome sequencing and phylogenomic analysis.</title>
        <authorList>
            <person name="An X."/>
            <person name="Gao K."/>
            <person name="Chen Z."/>
            <person name="Li J."/>
            <person name="Yang X."/>
            <person name="Yang X."/>
            <person name="Zhou J."/>
            <person name="Guo T."/>
            <person name="Zhao T."/>
            <person name="Huang S."/>
            <person name="Miao D."/>
            <person name="Khan W.U."/>
            <person name="Rao P."/>
            <person name="Ye M."/>
            <person name="Lei B."/>
            <person name="Liao W."/>
            <person name="Wang J."/>
            <person name="Ji L."/>
            <person name="Li Y."/>
            <person name="Guo B."/>
            <person name="Mustafa N.S."/>
            <person name="Li S."/>
            <person name="Yun Q."/>
            <person name="Keller S.R."/>
            <person name="Mao J."/>
            <person name="Zhang R."/>
            <person name="Strauss S.H."/>
        </authorList>
    </citation>
    <scope>NUCLEOTIDE SEQUENCE</scope>
    <source>
        <strain evidence="8">GM15</strain>
        <tissue evidence="8">Leaf</tissue>
    </source>
</reference>
<comment type="similarity">
    <text evidence="2">Belongs to the drug/metabolite transporter (DMT) superfamily. Plant drug/metabolite exporter (P-DME) (TC 2.A.7.4) family.</text>
</comment>
<evidence type="ECO:0000259" key="7">
    <source>
        <dbReference type="Pfam" id="PF00892"/>
    </source>
</evidence>
<organism evidence="8 9">
    <name type="scientific">Populus tomentosa</name>
    <name type="common">Chinese white poplar</name>
    <dbReference type="NCBI Taxonomy" id="118781"/>
    <lineage>
        <taxon>Eukaryota</taxon>
        <taxon>Viridiplantae</taxon>
        <taxon>Streptophyta</taxon>
        <taxon>Embryophyta</taxon>
        <taxon>Tracheophyta</taxon>
        <taxon>Spermatophyta</taxon>
        <taxon>Magnoliopsida</taxon>
        <taxon>eudicotyledons</taxon>
        <taxon>Gunneridae</taxon>
        <taxon>Pentapetalae</taxon>
        <taxon>rosids</taxon>
        <taxon>fabids</taxon>
        <taxon>Malpighiales</taxon>
        <taxon>Salicaceae</taxon>
        <taxon>Saliceae</taxon>
        <taxon>Populus</taxon>
    </lineage>
</organism>
<evidence type="ECO:0000256" key="1">
    <source>
        <dbReference type="ARBA" id="ARBA00004141"/>
    </source>
</evidence>
<evidence type="ECO:0000256" key="6">
    <source>
        <dbReference type="SAM" id="Phobius"/>
    </source>
</evidence>